<keyword evidence="2" id="KW-1185">Reference proteome</keyword>
<organism evidence="1 2">
    <name type="scientific">Lasiodiplodia mahajangana</name>
    <dbReference type="NCBI Taxonomy" id="1108764"/>
    <lineage>
        <taxon>Eukaryota</taxon>
        <taxon>Fungi</taxon>
        <taxon>Dikarya</taxon>
        <taxon>Ascomycota</taxon>
        <taxon>Pezizomycotina</taxon>
        <taxon>Dothideomycetes</taxon>
        <taxon>Dothideomycetes incertae sedis</taxon>
        <taxon>Botryosphaeriales</taxon>
        <taxon>Botryosphaeriaceae</taxon>
        <taxon>Lasiodiplodia</taxon>
    </lineage>
</organism>
<comment type="caution">
    <text evidence="1">The sequence shown here is derived from an EMBL/GenBank/DDBJ whole genome shotgun (WGS) entry which is preliminary data.</text>
</comment>
<protein>
    <submittedName>
        <fullName evidence="1">Uncharacterized protein</fullName>
    </submittedName>
</protein>
<reference evidence="1" key="1">
    <citation type="submission" date="2022-12" db="EMBL/GenBank/DDBJ databases">
        <title>Genome Sequence of Lasiodiplodia mahajangana.</title>
        <authorList>
            <person name="Buettner E."/>
        </authorList>
    </citation>
    <scope>NUCLEOTIDE SEQUENCE</scope>
    <source>
        <strain evidence="1">VT137</strain>
    </source>
</reference>
<evidence type="ECO:0000313" key="1">
    <source>
        <dbReference type="EMBL" id="KAJ8126633.1"/>
    </source>
</evidence>
<proteinExistence type="predicted"/>
<dbReference type="EMBL" id="JAPUUL010001769">
    <property type="protein sequence ID" value="KAJ8126633.1"/>
    <property type="molecule type" value="Genomic_DNA"/>
</dbReference>
<sequence length="531" mass="58646">MATLFADVSGSSVHLDEKRGATLGNVRLRDRHTNEIILIPTPSNDPNDPLNWSQIYKYYIATLVCLAMFVCNFLAAGPTIAILATAREFFPDVDVSRSISWVAYFFTSTALVQGISNFLWVPLANKYGRRPVYIISYAIYLAAALWLIFEKRFAGFLVGRILLGLGSGAAESLAPMTISDIFFLHERGAIMALYTSFLSIGVASGIVIDGLIVIHHQWRVIYKTASALIALVFVLALFTFPETAFKRGGRPLLEAHAPKKQEADQSNEATQAPTKMSYIRGLRVFNGTLTDESLLKMFFRPFGLSVLPSVLWAALVQSATIGFLVAVTSNVAVAYYHAYGFRPWQVGLTFISAILGSLIGIPAGGQLGDLVADWFTRRNRGMRSPEMRLPGMALSLITAPLALVLYGVGIQNKLHWICPTIGLGLLNFSITQATNICLVYVIDAYRPIAGEITLTVLGFKSLFGFLLSFYTNPWVTKAGYLGAYGTMAGIAAGVMLLWIPLYFWGDTLRRRTWEWKIISYIHWASDREVGE</sequence>
<name>A0ACC2JGJ7_9PEZI</name>
<accession>A0ACC2JGJ7</accession>
<evidence type="ECO:0000313" key="2">
    <source>
        <dbReference type="Proteomes" id="UP001153332"/>
    </source>
</evidence>
<gene>
    <name evidence="1" type="ORF">O1611_g7005</name>
</gene>
<dbReference type="Proteomes" id="UP001153332">
    <property type="component" value="Unassembled WGS sequence"/>
</dbReference>